<keyword evidence="3" id="KW-0547">Nucleotide-binding</keyword>
<proteinExistence type="predicted"/>
<keyword evidence="2" id="KW-0808">Transferase</keyword>
<evidence type="ECO:0000256" key="3">
    <source>
        <dbReference type="ARBA" id="ARBA00022741"/>
    </source>
</evidence>
<keyword evidence="8" id="KW-1185">Reference proteome</keyword>
<evidence type="ECO:0000313" key="8">
    <source>
        <dbReference type="Proteomes" id="UP001434883"/>
    </source>
</evidence>
<gene>
    <name evidence="7" type="ORF">XENOCAPTIV_018551</name>
</gene>
<evidence type="ECO:0000313" key="7">
    <source>
        <dbReference type="EMBL" id="MEQ2210745.1"/>
    </source>
</evidence>
<accession>A0ABV0RRE3</accession>
<evidence type="ECO:0000256" key="2">
    <source>
        <dbReference type="ARBA" id="ARBA00022679"/>
    </source>
</evidence>
<dbReference type="InterPro" id="IPR011009">
    <property type="entry name" value="Kinase-like_dom_sf"/>
</dbReference>
<dbReference type="InterPro" id="IPR000719">
    <property type="entry name" value="Prot_kinase_dom"/>
</dbReference>
<dbReference type="Pfam" id="PF00069">
    <property type="entry name" value="Pkinase"/>
    <property type="match status" value="1"/>
</dbReference>
<dbReference type="PANTHER" id="PTHR24058">
    <property type="entry name" value="DUAL SPECIFICITY PROTEIN KINASE"/>
    <property type="match status" value="1"/>
</dbReference>
<keyword evidence="1" id="KW-0723">Serine/threonine-protein kinase</keyword>
<dbReference type="Gene3D" id="1.10.510.10">
    <property type="entry name" value="Transferase(Phosphotransferase) domain 1"/>
    <property type="match status" value="1"/>
</dbReference>
<name>A0ABV0RRE3_9TELE</name>
<protein>
    <recommendedName>
        <fullName evidence="6">Protein kinase domain-containing protein</fullName>
    </recommendedName>
</protein>
<evidence type="ECO:0000256" key="4">
    <source>
        <dbReference type="ARBA" id="ARBA00022777"/>
    </source>
</evidence>
<dbReference type="PROSITE" id="PS50011">
    <property type="entry name" value="PROTEIN_KINASE_DOM"/>
    <property type="match status" value="1"/>
</dbReference>
<feature type="non-terminal residue" evidence="7">
    <location>
        <position position="129"/>
    </location>
</feature>
<dbReference type="Proteomes" id="UP001434883">
    <property type="component" value="Unassembled WGS sequence"/>
</dbReference>
<evidence type="ECO:0000259" key="6">
    <source>
        <dbReference type="PROSITE" id="PS50011"/>
    </source>
</evidence>
<dbReference type="InterPro" id="IPR050494">
    <property type="entry name" value="Ser_Thr_dual-spec_kinase"/>
</dbReference>
<keyword evidence="4" id="KW-0418">Kinase</keyword>
<keyword evidence="5" id="KW-0067">ATP-binding</keyword>
<dbReference type="EMBL" id="JAHRIN010054312">
    <property type="protein sequence ID" value="MEQ2210745.1"/>
    <property type="molecule type" value="Genomic_DNA"/>
</dbReference>
<evidence type="ECO:0000256" key="5">
    <source>
        <dbReference type="ARBA" id="ARBA00022840"/>
    </source>
</evidence>
<sequence>ELKEIKGLGSEDYNIVKFYEEFSYRGQWCLVFELLDINLEDFTKTVVSGGLKLFDIRVITEQLLVALTFLKRSNRAHRDIKPDNVMVQDRKKLKVKLIDFSFLTPVRQMRNVNCCPQIYKSPEDHLNVD</sequence>
<comment type="caution">
    <text evidence="7">The sequence shown here is derived from an EMBL/GenBank/DDBJ whole genome shotgun (WGS) entry which is preliminary data.</text>
</comment>
<feature type="domain" description="Protein kinase" evidence="6">
    <location>
        <begin position="1"/>
        <end position="129"/>
    </location>
</feature>
<reference evidence="7 8" key="1">
    <citation type="submission" date="2021-06" db="EMBL/GenBank/DDBJ databases">
        <authorList>
            <person name="Palmer J.M."/>
        </authorList>
    </citation>
    <scope>NUCLEOTIDE SEQUENCE [LARGE SCALE GENOMIC DNA]</scope>
    <source>
        <strain evidence="7 8">XC_2019</strain>
        <tissue evidence="7">Muscle</tissue>
    </source>
</reference>
<evidence type="ECO:0000256" key="1">
    <source>
        <dbReference type="ARBA" id="ARBA00022527"/>
    </source>
</evidence>
<organism evidence="7 8">
    <name type="scientific">Xenoophorus captivus</name>
    <dbReference type="NCBI Taxonomy" id="1517983"/>
    <lineage>
        <taxon>Eukaryota</taxon>
        <taxon>Metazoa</taxon>
        <taxon>Chordata</taxon>
        <taxon>Craniata</taxon>
        <taxon>Vertebrata</taxon>
        <taxon>Euteleostomi</taxon>
        <taxon>Actinopterygii</taxon>
        <taxon>Neopterygii</taxon>
        <taxon>Teleostei</taxon>
        <taxon>Neoteleostei</taxon>
        <taxon>Acanthomorphata</taxon>
        <taxon>Ovalentaria</taxon>
        <taxon>Atherinomorphae</taxon>
        <taxon>Cyprinodontiformes</taxon>
        <taxon>Goodeidae</taxon>
        <taxon>Xenoophorus</taxon>
    </lineage>
</organism>
<dbReference type="SUPFAM" id="SSF56112">
    <property type="entry name" value="Protein kinase-like (PK-like)"/>
    <property type="match status" value="1"/>
</dbReference>
<feature type="non-terminal residue" evidence="7">
    <location>
        <position position="1"/>
    </location>
</feature>